<gene>
    <name evidence="3" type="ORF">PF593_03760</name>
</gene>
<dbReference type="InterPro" id="IPR010095">
    <property type="entry name" value="Cas12f1-like_TNB"/>
</dbReference>
<sequence>MYRKLDRRQQKLNAKRSNMLTNEYRHLVHEVVDDCDTIVVEKLDAYEMRKRGKGSAQRKGINRRLAVLKPYELMTILESLVKKQNKRLVKVDSFWTSKACHDCGYINKDLKVGQKEWQCPSCKKTVDRDLNAARNILDWGIHPEHHAKLKKAAEEGKNLSPSSLVTEV</sequence>
<organism evidence="3 4">
    <name type="scientific">Lactobacillus delbrueckii</name>
    <dbReference type="NCBI Taxonomy" id="1584"/>
    <lineage>
        <taxon>Bacteria</taxon>
        <taxon>Bacillati</taxon>
        <taxon>Bacillota</taxon>
        <taxon>Bacilli</taxon>
        <taxon>Lactobacillales</taxon>
        <taxon>Lactobacillaceae</taxon>
        <taxon>Lactobacillus</taxon>
    </lineage>
</organism>
<proteinExistence type="predicted"/>
<dbReference type="EMBL" id="JAQIEV010000008">
    <property type="protein sequence ID" value="MDA3782270.1"/>
    <property type="molecule type" value="Genomic_DNA"/>
</dbReference>
<dbReference type="GO" id="GO:0003677">
    <property type="term" value="F:DNA binding"/>
    <property type="evidence" value="ECO:0007669"/>
    <property type="project" value="UniProtKB-KW"/>
</dbReference>
<dbReference type="RefSeq" id="WP_231546682.1">
    <property type="nucleotide sequence ID" value="NZ_BNIF01000071.1"/>
</dbReference>
<evidence type="ECO:0000256" key="1">
    <source>
        <dbReference type="ARBA" id="ARBA00023125"/>
    </source>
</evidence>
<evidence type="ECO:0000259" key="2">
    <source>
        <dbReference type="Pfam" id="PF07282"/>
    </source>
</evidence>
<keyword evidence="1" id="KW-0238">DNA-binding</keyword>
<comment type="caution">
    <text evidence="3">The sequence shown here is derived from an EMBL/GenBank/DDBJ whole genome shotgun (WGS) entry which is preliminary data.</text>
</comment>
<accession>A0ABD4W0Y5</accession>
<dbReference type="Proteomes" id="UP001213083">
    <property type="component" value="Unassembled WGS sequence"/>
</dbReference>
<name>A0ABD4W0Y5_9LACO</name>
<protein>
    <submittedName>
        <fullName evidence="3">Transposase</fullName>
    </submittedName>
</protein>
<feature type="domain" description="Cas12f1-like TNB" evidence="2">
    <location>
        <begin position="71"/>
        <end position="136"/>
    </location>
</feature>
<evidence type="ECO:0000313" key="3">
    <source>
        <dbReference type="EMBL" id="MDA3782270.1"/>
    </source>
</evidence>
<evidence type="ECO:0000313" key="4">
    <source>
        <dbReference type="Proteomes" id="UP001213083"/>
    </source>
</evidence>
<dbReference type="AlphaFoldDB" id="A0ABD4W0Y5"/>
<reference evidence="3 4" key="1">
    <citation type="submission" date="2023-01" db="EMBL/GenBank/DDBJ databases">
        <title>Sequencing of the bacterial strains from artisanal fermented milk Matsoni.</title>
        <authorList>
            <person name="Rozman V."/>
            <person name="Accetto T."/>
            <person name="Bogovic Matijasic B."/>
        </authorList>
    </citation>
    <scope>NUCLEOTIDE SEQUENCE [LARGE SCALE GENOMIC DNA]</scope>
    <source>
        <strain evidence="4">lbl143</strain>
    </source>
</reference>
<dbReference type="NCBIfam" id="NF040570">
    <property type="entry name" value="guided_TnpB"/>
    <property type="match status" value="1"/>
</dbReference>
<dbReference type="Pfam" id="PF07282">
    <property type="entry name" value="Cas12f1-like_TNB"/>
    <property type="match status" value="1"/>
</dbReference>